<proteinExistence type="predicted"/>
<evidence type="ECO:0000313" key="4">
    <source>
        <dbReference type="Proteomes" id="UP000175744"/>
    </source>
</evidence>
<comment type="caution">
    <text evidence="3">The sequence shown here is derived from an EMBL/GenBank/DDBJ whole genome shotgun (WGS) entry which is preliminary data.</text>
</comment>
<dbReference type="GO" id="GO:0046914">
    <property type="term" value="F:transition metal ion binding"/>
    <property type="evidence" value="ECO:0007669"/>
    <property type="project" value="InterPro"/>
</dbReference>
<dbReference type="PANTHER" id="PTHR43151">
    <property type="entry name" value="FEOA FAMILY PROTEIN"/>
    <property type="match status" value="1"/>
</dbReference>
<dbReference type="InterPro" id="IPR053184">
    <property type="entry name" value="FeoA-like"/>
</dbReference>
<evidence type="ECO:0000259" key="2">
    <source>
        <dbReference type="SMART" id="SM00899"/>
    </source>
</evidence>
<keyword evidence="4" id="KW-1185">Reference proteome</keyword>
<dbReference type="InterPro" id="IPR038157">
    <property type="entry name" value="FeoA_core_dom"/>
</dbReference>
<reference evidence="3 4" key="1">
    <citation type="submission" date="2016-06" db="EMBL/GenBank/DDBJ databases">
        <title>Genome sequence of Clostridium acetireducens DSM 10703.</title>
        <authorList>
            <person name="Poehlein A."/>
            <person name="Fluechter S."/>
            <person name="Duerre P."/>
            <person name="Daniel R."/>
        </authorList>
    </citation>
    <scope>NUCLEOTIDE SEQUENCE [LARGE SCALE GENOMIC DNA]</scope>
    <source>
        <strain evidence="3 4">DSM 10703</strain>
    </source>
</reference>
<dbReference type="Pfam" id="PF04023">
    <property type="entry name" value="FeoA"/>
    <property type="match status" value="1"/>
</dbReference>
<dbReference type="RefSeq" id="WP_084027540.1">
    <property type="nucleotide sequence ID" value="NZ_LZFO01000008.1"/>
</dbReference>
<gene>
    <name evidence="3" type="ORF">CLOACE_07670</name>
</gene>
<evidence type="ECO:0000313" key="3">
    <source>
        <dbReference type="EMBL" id="OFI06784.1"/>
    </source>
</evidence>
<keyword evidence="1" id="KW-0408">Iron</keyword>
<dbReference type="Gene3D" id="2.30.30.90">
    <property type="match status" value="1"/>
</dbReference>
<dbReference type="OrthoDB" id="1707677at2"/>
<dbReference type="PANTHER" id="PTHR43151:SF1">
    <property type="entry name" value="SSR2333 PROTEIN"/>
    <property type="match status" value="1"/>
</dbReference>
<protein>
    <submittedName>
        <fullName evidence="3">FeoA domain protein</fullName>
    </submittedName>
</protein>
<feature type="domain" description="Ferrous iron transporter FeoA-like" evidence="2">
    <location>
        <begin position="21"/>
        <end position="91"/>
    </location>
</feature>
<sequence>MECRGFGRRKRGNRGNRFKGMPLNLATRGTRVRIECIMGNENIVIRLKEMGLINGKIISIAKNDVGSLILGLDDSRIILARGMASKILVSEI</sequence>
<dbReference type="InterPro" id="IPR008988">
    <property type="entry name" value="Transcriptional_repressor_C"/>
</dbReference>
<dbReference type="InterPro" id="IPR007167">
    <property type="entry name" value="Fe-transptr_FeoA-like"/>
</dbReference>
<accession>A0A1E8F029</accession>
<dbReference type="AlphaFoldDB" id="A0A1E8F029"/>
<organism evidence="3 4">
    <name type="scientific">Clostridium acetireducens DSM 10703</name>
    <dbReference type="NCBI Taxonomy" id="1121290"/>
    <lineage>
        <taxon>Bacteria</taxon>
        <taxon>Bacillati</taxon>
        <taxon>Bacillota</taxon>
        <taxon>Clostridia</taxon>
        <taxon>Eubacteriales</taxon>
        <taxon>Clostridiaceae</taxon>
        <taxon>Clostridium</taxon>
    </lineage>
</organism>
<evidence type="ECO:0000256" key="1">
    <source>
        <dbReference type="ARBA" id="ARBA00023004"/>
    </source>
</evidence>
<dbReference type="SMART" id="SM00899">
    <property type="entry name" value="FeoA"/>
    <property type="match status" value="1"/>
</dbReference>
<dbReference type="SUPFAM" id="SSF50037">
    <property type="entry name" value="C-terminal domain of transcriptional repressors"/>
    <property type="match status" value="1"/>
</dbReference>
<dbReference type="STRING" id="1121290.CLAOCE_07670"/>
<dbReference type="EMBL" id="LZFO01000008">
    <property type="protein sequence ID" value="OFI06784.1"/>
    <property type="molecule type" value="Genomic_DNA"/>
</dbReference>
<dbReference type="Proteomes" id="UP000175744">
    <property type="component" value="Unassembled WGS sequence"/>
</dbReference>
<name>A0A1E8F029_9CLOT</name>